<proteinExistence type="predicted"/>
<evidence type="ECO:0000259" key="3">
    <source>
        <dbReference type="Pfam" id="PF24883"/>
    </source>
</evidence>
<gene>
    <name evidence="4" type="ORF">P691DRAFT_810323</name>
</gene>
<accession>A0A9P5X2W1</accession>
<dbReference type="PANTHER" id="PTHR10039">
    <property type="entry name" value="AMELOGENIN"/>
    <property type="match status" value="1"/>
</dbReference>
<organism evidence="4 5">
    <name type="scientific">Macrolepiota fuliginosa MF-IS2</name>
    <dbReference type="NCBI Taxonomy" id="1400762"/>
    <lineage>
        <taxon>Eukaryota</taxon>
        <taxon>Fungi</taxon>
        <taxon>Dikarya</taxon>
        <taxon>Basidiomycota</taxon>
        <taxon>Agaricomycotina</taxon>
        <taxon>Agaricomycetes</taxon>
        <taxon>Agaricomycetidae</taxon>
        <taxon>Agaricales</taxon>
        <taxon>Agaricineae</taxon>
        <taxon>Agaricaceae</taxon>
        <taxon>Macrolepiota</taxon>
    </lineage>
</organism>
<feature type="domain" description="Nephrocystin 3-like N-terminal" evidence="3">
    <location>
        <begin position="109"/>
        <end position="259"/>
    </location>
</feature>
<keyword evidence="1" id="KW-0677">Repeat</keyword>
<evidence type="ECO:0000313" key="4">
    <source>
        <dbReference type="EMBL" id="KAF9442619.1"/>
    </source>
</evidence>
<sequence>MSRLPRDTRINKGNPAKQSSRTQTKRKTSIHDFSINNLTQVDKSQINSNNTQININNGGSKGSGLRILLEKSIPGASLDSSDRDPPPRCHPGTRTEYIKNLATWGRNADSHPERIAWLKGLAAVGKSAIAQTCAEDLGDKLAAAFFFSRPNHRDKHDRFFTSISHQLAVKYHSFGDIVDSDIIRNPTLVDKALSHQFRNLIINPIQQLKREGKGLPELVIVIDGLDECADVKAQENIVKIIAQSVREQSTPFLWIILSRPEPHLEGVFNTLEVKPITLLIELPVSREVDGDIAMFLTAKLRETAQKHPRLPSPWPSEQEVWEIVNLSDGLFACAEAASRFIDDDDSPGPEVQLRDVLHLAREHSTQKRRDNSSAGLDGFYTLVMERVPPKQLQTVLWILLVAPISYFGDANEIAGVLGLSESQFRSACRSLHSVLTVNNDIYPKLHFYHASFMDFLQNSTRSKRFWIRGDCAVTLLTDVLIPRYNKVQVNDRYIPGFSSAWEGHSSRTFYWSLSAAFFKLIALVDSGDQRLGALNGFDFRRASLNCGFSLDRRTIFQKSELIRRATLKNTLRSDQRGIWFKSLWRRVYVVGHGEKKALLVADIDGYLCIQPYSKRSNQKLLKQMREESPGAWYGL</sequence>
<feature type="compositionally biased region" description="Basic and acidic residues" evidence="2">
    <location>
        <begin position="1"/>
        <end position="10"/>
    </location>
</feature>
<dbReference type="InterPro" id="IPR027417">
    <property type="entry name" value="P-loop_NTPase"/>
</dbReference>
<dbReference type="AlphaFoldDB" id="A0A9P5X2W1"/>
<dbReference type="InterPro" id="IPR056884">
    <property type="entry name" value="NPHP3-like_N"/>
</dbReference>
<feature type="region of interest" description="Disordered" evidence="2">
    <location>
        <begin position="1"/>
        <end position="31"/>
    </location>
</feature>
<dbReference type="SUPFAM" id="SSF52540">
    <property type="entry name" value="P-loop containing nucleoside triphosphate hydrolases"/>
    <property type="match status" value="1"/>
</dbReference>
<dbReference type="Gene3D" id="3.40.50.300">
    <property type="entry name" value="P-loop containing nucleotide triphosphate hydrolases"/>
    <property type="match status" value="1"/>
</dbReference>
<dbReference type="EMBL" id="MU151595">
    <property type="protein sequence ID" value="KAF9442619.1"/>
    <property type="molecule type" value="Genomic_DNA"/>
</dbReference>
<keyword evidence="5" id="KW-1185">Reference proteome</keyword>
<protein>
    <recommendedName>
        <fullName evidence="3">Nephrocystin 3-like N-terminal domain-containing protein</fullName>
    </recommendedName>
</protein>
<dbReference type="Proteomes" id="UP000807342">
    <property type="component" value="Unassembled WGS sequence"/>
</dbReference>
<name>A0A9P5X2W1_9AGAR</name>
<dbReference type="Pfam" id="PF24883">
    <property type="entry name" value="NPHP3_N"/>
    <property type="match status" value="1"/>
</dbReference>
<reference evidence="4" key="1">
    <citation type="submission" date="2020-11" db="EMBL/GenBank/DDBJ databases">
        <authorList>
            <consortium name="DOE Joint Genome Institute"/>
            <person name="Ahrendt S."/>
            <person name="Riley R."/>
            <person name="Andreopoulos W."/>
            <person name="Labutti K."/>
            <person name="Pangilinan J."/>
            <person name="Ruiz-Duenas F.J."/>
            <person name="Barrasa J.M."/>
            <person name="Sanchez-Garcia M."/>
            <person name="Camarero S."/>
            <person name="Miyauchi S."/>
            <person name="Serrano A."/>
            <person name="Linde D."/>
            <person name="Babiker R."/>
            <person name="Drula E."/>
            <person name="Ayuso-Fernandez I."/>
            <person name="Pacheco R."/>
            <person name="Padilla G."/>
            <person name="Ferreira P."/>
            <person name="Barriuso J."/>
            <person name="Kellner H."/>
            <person name="Castanera R."/>
            <person name="Alfaro M."/>
            <person name="Ramirez L."/>
            <person name="Pisabarro A.G."/>
            <person name="Kuo A."/>
            <person name="Tritt A."/>
            <person name="Lipzen A."/>
            <person name="He G."/>
            <person name="Yan M."/>
            <person name="Ng V."/>
            <person name="Cullen D."/>
            <person name="Martin F."/>
            <person name="Rosso M.-N."/>
            <person name="Henrissat B."/>
            <person name="Hibbett D."/>
            <person name="Martinez A.T."/>
            <person name="Grigoriev I.V."/>
        </authorList>
    </citation>
    <scope>NUCLEOTIDE SEQUENCE</scope>
    <source>
        <strain evidence="4">MF-IS2</strain>
    </source>
</reference>
<evidence type="ECO:0000256" key="1">
    <source>
        <dbReference type="ARBA" id="ARBA00022737"/>
    </source>
</evidence>
<evidence type="ECO:0000313" key="5">
    <source>
        <dbReference type="Proteomes" id="UP000807342"/>
    </source>
</evidence>
<evidence type="ECO:0000256" key="2">
    <source>
        <dbReference type="SAM" id="MobiDB-lite"/>
    </source>
</evidence>
<comment type="caution">
    <text evidence="4">The sequence shown here is derived from an EMBL/GenBank/DDBJ whole genome shotgun (WGS) entry which is preliminary data.</text>
</comment>
<dbReference type="OrthoDB" id="6084525at2759"/>